<dbReference type="GO" id="GO:0005856">
    <property type="term" value="C:cytoskeleton"/>
    <property type="evidence" value="ECO:0007669"/>
    <property type="project" value="TreeGrafter"/>
</dbReference>
<evidence type="ECO:0000313" key="3">
    <source>
        <dbReference type="EMBL" id="RKU41540.1"/>
    </source>
</evidence>
<feature type="compositionally biased region" description="Polar residues" evidence="2">
    <location>
        <begin position="298"/>
        <end position="307"/>
    </location>
</feature>
<evidence type="ECO:0000256" key="1">
    <source>
        <dbReference type="SAM" id="Coils"/>
    </source>
</evidence>
<evidence type="ECO:0000313" key="4">
    <source>
        <dbReference type="Proteomes" id="UP000275385"/>
    </source>
</evidence>
<organism evidence="3 4">
    <name type="scientific">Coniochaeta pulveracea</name>
    <dbReference type="NCBI Taxonomy" id="177199"/>
    <lineage>
        <taxon>Eukaryota</taxon>
        <taxon>Fungi</taxon>
        <taxon>Dikarya</taxon>
        <taxon>Ascomycota</taxon>
        <taxon>Pezizomycotina</taxon>
        <taxon>Sordariomycetes</taxon>
        <taxon>Sordariomycetidae</taxon>
        <taxon>Coniochaetales</taxon>
        <taxon>Coniochaetaceae</taxon>
        <taxon>Coniochaeta</taxon>
    </lineage>
</organism>
<feature type="compositionally biased region" description="Basic and acidic residues" evidence="2">
    <location>
        <begin position="104"/>
        <end position="116"/>
    </location>
</feature>
<reference evidence="3 4" key="1">
    <citation type="submission" date="2018-08" db="EMBL/GenBank/DDBJ databases">
        <title>Draft genome of the lignicolous fungus Coniochaeta pulveracea.</title>
        <authorList>
            <person name="Borstlap C.J."/>
            <person name="De Witt R.N."/>
            <person name="Botha A."/>
            <person name="Volschenk H."/>
        </authorList>
    </citation>
    <scope>NUCLEOTIDE SEQUENCE [LARGE SCALE GENOMIC DNA]</scope>
    <source>
        <strain evidence="3 4">CAB683</strain>
    </source>
</reference>
<dbReference type="Proteomes" id="UP000275385">
    <property type="component" value="Unassembled WGS sequence"/>
</dbReference>
<dbReference type="Gene3D" id="1.20.5.340">
    <property type="match status" value="1"/>
</dbReference>
<sequence>MSLPFRFTTQREPNLQPHGSQQPQAHQQNLTGNTFRPEKTQHTNTLPMAYNSREETSRRSFRSGQSPLPVDTFQGLRPRRSFDNMSSVTNTSMTPSVGTGSDIGGRERSPPARMDTKQSTQPPPPMRRPTVYYPATRLASSRQTYNVRRRSQSQGVSTDDLIKSLRHRHSGNPDSDSEYSSSELSTSTHATTVASDDEYFGSTDGKHNKGTATPRPSATQARDQQEFRDASVLDPRAPQFVPEASSRGSSVQFSEPLESSVHSVTPRLSSRNPTRQQPPRPLRDAPSVPPAPRPTRLSEVSHQLHNRSQSESRRPSQAHLPGSFPEDVPVVRRARAEHILLDNIEQLKKQTDNLQLQQTKSSKEMEDTLMRLTNLQVDKEAAVQISNQEKQLREGLAHELDEQERVIEELEQTVNETVRQLQTTSQQLVTAEQGVNQRDAIEAELEHLKTKFTEASNILVDVQNEREQLKKALDEALYQNGQLKKDMEQIRDEKQGKETYFLARVSCLENEKDTLGIKVETMETAQKTHEMQYGDLVKENAVLEVAVEKLEERATGLEKEKAALEEVNQGLKAAMEGLEEDKKSLRAQIEGLEQDKKSLQTQVESLERDKTELQAKVAAVEDEKKDLAERMEGLEGTNKDLQDQVARLDQGKTDLNARIDVLEAEKKDLEGRISSLDAEINNITGEKDEFKAKLNTLEAERMEAEKEFDDMEGEIEDLKKQIDVLQSDKEEIKSHGATAAEEKEKLEGQIKELEEQIEQAKAQRDADTMAHAAQVTLSGSLTAERDTLKMEIDALKKDLDSLKASVADKDAEIENPRDAKTPTESDIDNAGEKTADPEPEPQEKDAPKDLSPDIATLQTTLTEKEALIIDKDAQIATLTTEKDALSADKDSQISTLTTERTELEAKVTDCQATITNLEAKVVTLNQTADQVPGLLEQNTTLNTHLTTATAHISNLTSQLATANHHLEEYKAAHDLATSEVAKLQRLVAQLKTKLESRSPTRKKPAVRVRQEDLVMVRNAEKGTFQVVKKADIRPSRSPSASRSTSDSS</sequence>
<feature type="compositionally biased region" description="Polar residues" evidence="2">
    <location>
        <begin position="260"/>
        <end position="277"/>
    </location>
</feature>
<dbReference type="Gene3D" id="1.20.5.1000">
    <property type="entry name" value="arf6 gtpase in complex with a specific effector, jip4"/>
    <property type="match status" value="2"/>
</dbReference>
<dbReference type="GO" id="GO:0005200">
    <property type="term" value="F:structural constituent of cytoskeleton"/>
    <property type="evidence" value="ECO:0007669"/>
    <property type="project" value="TreeGrafter"/>
</dbReference>
<feature type="compositionally biased region" description="Basic and acidic residues" evidence="2">
    <location>
        <begin position="830"/>
        <end position="851"/>
    </location>
</feature>
<dbReference type="OrthoDB" id="10255512at2759"/>
<dbReference type="STRING" id="177199.A0A420Y196"/>
<accession>A0A420Y196</accession>
<feature type="compositionally biased region" description="Polar residues" evidence="2">
    <location>
        <begin position="7"/>
        <end position="34"/>
    </location>
</feature>
<keyword evidence="1" id="KW-0175">Coiled coil</keyword>
<comment type="caution">
    <text evidence="3">The sequence shown here is derived from an EMBL/GenBank/DDBJ whole genome shotgun (WGS) entry which is preliminary data.</text>
</comment>
<dbReference type="EMBL" id="QVQW01000072">
    <property type="protein sequence ID" value="RKU41540.1"/>
    <property type="molecule type" value="Genomic_DNA"/>
</dbReference>
<feature type="coiled-coil region" evidence="1">
    <location>
        <begin position="952"/>
        <end position="993"/>
    </location>
</feature>
<feature type="region of interest" description="Disordered" evidence="2">
    <location>
        <begin position="1027"/>
        <end position="1048"/>
    </location>
</feature>
<dbReference type="PANTHER" id="PTHR47357">
    <property type="entry name" value="COP1-INTERACTIVE PROTEIN 1"/>
    <property type="match status" value="1"/>
</dbReference>
<feature type="coiled-coil region" evidence="1">
    <location>
        <begin position="337"/>
        <end position="364"/>
    </location>
</feature>
<gene>
    <name evidence="3" type="ORF">DL546_000601</name>
</gene>
<feature type="compositionally biased region" description="Low complexity" evidence="2">
    <location>
        <begin position="178"/>
        <end position="188"/>
    </location>
</feature>
<dbReference type="Gene3D" id="1.10.287.1490">
    <property type="match status" value="1"/>
</dbReference>
<feature type="compositionally biased region" description="Polar residues" evidence="2">
    <location>
        <begin position="138"/>
        <end position="157"/>
    </location>
</feature>
<name>A0A420Y196_9PEZI</name>
<feature type="compositionally biased region" description="Basic and acidic residues" evidence="2">
    <location>
        <begin position="807"/>
        <end position="823"/>
    </location>
</feature>
<keyword evidence="4" id="KW-1185">Reference proteome</keyword>
<feature type="compositionally biased region" description="Polar residues" evidence="2">
    <location>
        <begin position="83"/>
        <end position="99"/>
    </location>
</feature>
<dbReference type="SUPFAM" id="SSF57997">
    <property type="entry name" value="Tropomyosin"/>
    <property type="match status" value="1"/>
</dbReference>
<dbReference type="PANTHER" id="PTHR47357:SF1">
    <property type="entry name" value="SPINDLE POLE BODY COMPONENT 110"/>
    <property type="match status" value="1"/>
</dbReference>
<dbReference type="AlphaFoldDB" id="A0A420Y196"/>
<feature type="coiled-coil region" evidence="1">
    <location>
        <begin position="393"/>
        <end position="493"/>
    </location>
</feature>
<proteinExistence type="predicted"/>
<feature type="compositionally biased region" description="Polar residues" evidence="2">
    <location>
        <begin position="210"/>
        <end position="222"/>
    </location>
</feature>
<protein>
    <submittedName>
        <fullName evidence="3">Uncharacterized protein</fullName>
    </submittedName>
</protein>
<evidence type="ECO:0000256" key="2">
    <source>
        <dbReference type="SAM" id="MobiDB-lite"/>
    </source>
</evidence>
<feature type="compositionally biased region" description="Low complexity" evidence="2">
    <location>
        <begin position="1035"/>
        <end position="1048"/>
    </location>
</feature>
<feature type="region of interest" description="Disordered" evidence="2">
    <location>
        <begin position="1"/>
        <end position="329"/>
    </location>
</feature>
<feature type="region of interest" description="Disordered" evidence="2">
    <location>
        <begin position="807"/>
        <end position="852"/>
    </location>
</feature>